<proteinExistence type="predicted"/>
<keyword evidence="2" id="KW-1185">Reference proteome</keyword>
<dbReference type="Proteomes" id="UP000091857">
    <property type="component" value="Chromosome 7"/>
</dbReference>
<evidence type="ECO:0000313" key="2">
    <source>
        <dbReference type="Proteomes" id="UP000091857"/>
    </source>
</evidence>
<dbReference type="EMBL" id="CM004393">
    <property type="protein sequence ID" value="KAG8650711.1"/>
    <property type="molecule type" value="Genomic_DNA"/>
</dbReference>
<reference evidence="2" key="1">
    <citation type="journal article" date="2016" name="Nat. Biotechnol.">
        <title>Sequencing wild and cultivated cassava and related species reveals extensive interspecific hybridization and genetic diversity.</title>
        <authorList>
            <person name="Bredeson J.V."/>
            <person name="Lyons J.B."/>
            <person name="Prochnik S.E."/>
            <person name="Wu G.A."/>
            <person name="Ha C.M."/>
            <person name="Edsinger-Gonzales E."/>
            <person name="Grimwood J."/>
            <person name="Schmutz J."/>
            <person name="Rabbi I.Y."/>
            <person name="Egesi C."/>
            <person name="Nauluvula P."/>
            <person name="Lebot V."/>
            <person name="Ndunguru J."/>
            <person name="Mkamilo G."/>
            <person name="Bart R.S."/>
            <person name="Setter T.L."/>
            <person name="Gleadow R.M."/>
            <person name="Kulakow P."/>
            <person name="Ferguson M.E."/>
            <person name="Rounsley S."/>
            <person name="Rokhsar D.S."/>
        </authorList>
    </citation>
    <scope>NUCLEOTIDE SEQUENCE [LARGE SCALE GENOMIC DNA]</scope>
    <source>
        <strain evidence="2">cv. AM560-2</strain>
    </source>
</reference>
<name>A0ACB7HIQ0_MANES</name>
<sequence length="72" mass="8079">MDLAPVRGREIQQSSKFAWLLEWRITREAGFTEQRLPPSFGSGRITSRCHPGPHCQMGCSLTGPPLFSTILH</sequence>
<comment type="caution">
    <text evidence="1">The sequence shown here is derived from an EMBL/GenBank/DDBJ whole genome shotgun (WGS) entry which is preliminary data.</text>
</comment>
<gene>
    <name evidence="1" type="ORF">MANES_07G063823v8</name>
</gene>
<evidence type="ECO:0000313" key="1">
    <source>
        <dbReference type="EMBL" id="KAG8650711.1"/>
    </source>
</evidence>
<protein>
    <submittedName>
        <fullName evidence="1">Uncharacterized protein</fullName>
    </submittedName>
</protein>
<accession>A0ACB7HIQ0</accession>
<organism evidence="1 2">
    <name type="scientific">Manihot esculenta</name>
    <name type="common">Cassava</name>
    <name type="synonym">Jatropha manihot</name>
    <dbReference type="NCBI Taxonomy" id="3983"/>
    <lineage>
        <taxon>Eukaryota</taxon>
        <taxon>Viridiplantae</taxon>
        <taxon>Streptophyta</taxon>
        <taxon>Embryophyta</taxon>
        <taxon>Tracheophyta</taxon>
        <taxon>Spermatophyta</taxon>
        <taxon>Magnoliopsida</taxon>
        <taxon>eudicotyledons</taxon>
        <taxon>Gunneridae</taxon>
        <taxon>Pentapetalae</taxon>
        <taxon>rosids</taxon>
        <taxon>fabids</taxon>
        <taxon>Malpighiales</taxon>
        <taxon>Euphorbiaceae</taxon>
        <taxon>Crotonoideae</taxon>
        <taxon>Manihoteae</taxon>
        <taxon>Manihot</taxon>
    </lineage>
</organism>